<evidence type="ECO:0000313" key="1">
    <source>
        <dbReference type="EMBL" id="GKT42143.1"/>
    </source>
</evidence>
<dbReference type="GeneID" id="73323126"/>
<gene>
    <name evidence="1" type="ORF">ColSpa_02324</name>
</gene>
<dbReference type="Proteomes" id="UP001055115">
    <property type="component" value="Unassembled WGS sequence"/>
</dbReference>
<evidence type="ECO:0000313" key="2">
    <source>
        <dbReference type="Proteomes" id="UP001055115"/>
    </source>
</evidence>
<proteinExistence type="predicted"/>
<reference evidence="1 2" key="1">
    <citation type="submission" date="2022-03" db="EMBL/GenBank/DDBJ databases">
        <title>Genome data of Colletotrichum spp.</title>
        <authorList>
            <person name="Utami Y.D."/>
            <person name="Hiruma K."/>
        </authorList>
    </citation>
    <scope>NUCLEOTIDE SEQUENCE [LARGE SCALE GENOMIC DNA]</scope>
    <source>
        <strain evidence="1 2">MAFF 239500</strain>
    </source>
</reference>
<accession>A0AA37NZH1</accession>
<dbReference type="EMBL" id="BQXU01000004">
    <property type="protein sequence ID" value="GKT42143.1"/>
    <property type="molecule type" value="Genomic_DNA"/>
</dbReference>
<protein>
    <recommendedName>
        <fullName evidence="3">V-type c subunit family protein</fullName>
    </recommendedName>
</protein>
<keyword evidence="2" id="KW-1185">Reference proteome</keyword>
<sequence length="413" mass="44792">MSALVEPFAEFSPTQDINVLAAAVDGLHPPRAFGDTPHGFSFYYGPMKGMMPDLWQNDELKSPRDSKQQAAISFHLKTQAKFGTNVKCTLPLANTIFQNGLQSTLLASRWRWSGPDSSPKLAHVTEKQSQNVTCWDPHRDTTIVIESPLLPITAPRKILAGLGNIIRQVEVDGKETPASAELEKAVNELYARRSKEGHGFPPGPVGVWAIVLPPGPMQAADLEYLQEWSENLNQVQTAYEEWGEVMEFKRLVQKLLRHGGRIYKILSGGGGWGKKQGLLSLDPETTYSASSGEEDLDSFISSFMSQHDGSAQQGVVAPGSYIQYAITPAMSARPDVSTSKGATLSIAFGASEPAMSEEPLSTAGSSKWKVVPGHFGAVSSHGLFIKSETNGFVSDSKLDAPGSWLGYLMLGNR</sequence>
<dbReference type="AlphaFoldDB" id="A0AA37NZH1"/>
<comment type="caution">
    <text evidence="1">The sequence shown here is derived from an EMBL/GenBank/DDBJ whole genome shotgun (WGS) entry which is preliminary data.</text>
</comment>
<evidence type="ECO:0008006" key="3">
    <source>
        <dbReference type="Google" id="ProtNLM"/>
    </source>
</evidence>
<organism evidence="1 2">
    <name type="scientific">Colletotrichum spaethianum</name>
    <dbReference type="NCBI Taxonomy" id="700344"/>
    <lineage>
        <taxon>Eukaryota</taxon>
        <taxon>Fungi</taxon>
        <taxon>Dikarya</taxon>
        <taxon>Ascomycota</taxon>
        <taxon>Pezizomycotina</taxon>
        <taxon>Sordariomycetes</taxon>
        <taxon>Hypocreomycetidae</taxon>
        <taxon>Glomerellales</taxon>
        <taxon>Glomerellaceae</taxon>
        <taxon>Colletotrichum</taxon>
        <taxon>Colletotrichum spaethianum species complex</taxon>
    </lineage>
</organism>
<dbReference type="RefSeq" id="XP_049124493.1">
    <property type="nucleotide sequence ID" value="XM_049268536.1"/>
</dbReference>
<name>A0AA37NZH1_9PEZI</name>